<keyword evidence="1 2" id="KW-0663">Pyridoxal phosphate</keyword>
<dbReference type="Gene3D" id="3.20.20.10">
    <property type="entry name" value="Alanine racemase"/>
    <property type="match status" value="1"/>
</dbReference>
<accession>A0ABY8PSD9</accession>
<dbReference type="HAMAP" id="MF_02087">
    <property type="entry name" value="PLP_homeostasis"/>
    <property type="match status" value="1"/>
</dbReference>
<dbReference type="InterPro" id="IPR001608">
    <property type="entry name" value="Ala_racemase_N"/>
</dbReference>
<organism evidence="5 6">
    <name type="scientific">Marinitoga aeolica</name>
    <dbReference type="NCBI Taxonomy" id="2809031"/>
    <lineage>
        <taxon>Bacteria</taxon>
        <taxon>Thermotogati</taxon>
        <taxon>Thermotogota</taxon>
        <taxon>Thermotogae</taxon>
        <taxon>Petrotogales</taxon>
        <taxon>Petrotogaceae</taxon>
        <taxon>Marinitoga</taxon>
    </lineage>
</organism>
<keyword evidence="6" id="KW-1185">Reference proteome</keyword>
<dbReference type="InterPro" id="IPR029066">
    <property type="entry name" value="PLP-binding_barrel"/>
</dbReference>
<feature type="modified residue" description="N6-(pyridoxal phosphate)lysine" evidence="2">
    <location>
        <position position="36"/>
    </location>
</feature>
<dbReference type="PANTHER" id="PTHR10146:SF14">
    <property type="entry name" value="PYRIDOXAL PHOSPHATE HOMEOSTASIS PROTEIN"/>
    <property type="match status" value="1"/>
</dbReference>
<dbReference type="PIRSF" id="PIRSF004848">
    <property type="entry name" value="YBL036c_PLPDEIII"/>
    <property type="match status" value="1"/>
</dbReference>
<reference evidence="5 6" key="1">
    <citation type="submission" date="2021-02" db="EMBL/GenBank/DDBJ databases">
        <title>Characterization of Marinitoga sp. nov. str. BP5-C20A.</title>
        <authorList>
            <person name="Erauso G."/>
            <person name="Postec A."/>
        </authorList>
    </citation>
    <scope>NUCLEOTIDE SEQUENCE [LARGE SCALE GENOMIC DNA]</scope>
    <source>
        <strain evidence="5 6">BP5-C20A</strain>
    </source>
</reference>
<evidence type="ECO:0000256" key="3">
    <source>
        <dbReference type="RuleBase" id="RU004514"/>
    </source>
</evidence>
<protein>
    <recommendedName>
        <fullName evidence="2">Pyridoxal phosphate homeostasis protein</fullName>
        <shortName evidence="2">PLP homeostasis protein</shortName>
    </recommendedName>
</protein>
<proteinExistence type="inferred from homology"/>
<dbReference type="PROSITE" id="PS01211">
    <property type="entry name" value="UPF0001"/>
    <property type="match status" value="1"/>
</dbReference>
<evidence type="ECO:0000256" key="1">
    <source>
        <dbReference type="ARBA" id="ARBA00022898"/>
    </source>
</evidence>
<dbReference type="EMBL" id="CP069362">
    <property type="protein sequence ID" value="WGS65556.1"/>
    <property type="molecule type" value="Genomic_DNA"/>
</dbReference>
<dbReference type="InterPro" id="IPR011078">
    <property type="entry name" value="PyrdxlP_homeostasis"/>
</dbReference>
<dbReference type="CDD" id="cd00635">
    <property type="entry name" value="PLPDE_III_YBL036c_like"/>
    <property type="match status" value="1"/>
</dbReference>
<name>A0ABY8PSD9_9BACT</name>
<dbReference type="RefSeq" id="WP_281000099.1">
    <property type="nucleotide sequence ID" value="NZ_CP069362.1"/>
</dbReference>
<sequence length="232" mass="26841">MDFIKKNLEEITQSIKIYAEKANRNYSDVLLVAVSKTFPVEYIKEAYNFGIKDFAENKAQELRKKAEELKEYDIKWHFIGRIQTNKVKYIVPIAEYIHSVYREKEIAEIDKIAKKHNKIQKILIEMNISGEETKGGISENELEDLLEIAKKYDNVKVTGLMTMAPYTDDEEVIKKVFCGLKEIKEKYVKNYPDLKELSMGMSNDYHVAIQCGSTMLRIGSSIFGKRNYNIGG</sequence>
<dbReference type="Proteomes" id="UP001232493">
    <property type="component" value="Chromosome"/>
</dbReference>
<comment type="similarity">
    <text evidence="2 3">Belongs to the pyridoxal phosphate-binding protein YggS/PROSC family.</text>
</comment>
<dbReference type="Pfam" id="PF01168">
    <property type="entry name" value="Ala_racemase_N"/>
    <property type="match status" value="1"/>
</dbReference>
<evidence type="ECO:0000313" key="6">
    <source>
        <dbReference type="Proteomes" id="UP001232493"/>
    </source>
</evidence>
<feature type="domain" description="Alanine racemase N-terminal" evidence="4">
    <location>
        <begin position="8"/>
        <end position="225"/>
    </location>
</feature>
<gene>
    <name evidence="5" type="ORF">JRV97_03095</name>
</gene>
<dbReference type="SUPFAM" id="SSF51419">
    <property type="entry name" value="PLP-binding barrel"/>
    <property type="match status" value="1"/>
</dbReference>
<evidence type="ECO:0000313" key="5">
    <source>
        <dbReference type="EMBL" id="WGS65556.1"/>
    </source>
</evidence>
<dbReference type="PANTHER" id="PTHR10146">
    <property type="entry name" value="PROLINE SYNTHETASE CO-TRANSCRIBED BACTERIAL HOMOLOG PROTEIN"/>
    <property type="match status" value="1"/>
</dbReference>
<evidence type="ECO:0000256" key="2">
    <source>
        <dbReference type="HAMAP-Rule" id="MF_02087"/>
    </source>
</evidence>
<evidence type="ECO:0000259" key="4">
    <source>
        <dbReference type="Pfam" id="PF01168"/>
    </source>
</evidence>
<comment type="function">
    <text evidence="2">Pyridoxal 5'-phosphate (PLP)-binding protein, which is involved in PLP homeostasis.</text>
</comment>
<dbReference type="NCBIfam" id="TIGR00044">
    <property type="entry name" value="YggS family pyridoxal phosphate-dependent enzyme"/>
    <property type="match status" value="1"/>
</dbReference>